<dbReference type="PANTHER" id="PTHR30185:SF16">
    <property type="entry name" value="PROTEIN GLCT"/>
    <property type="match status" value="1"/>
</dbReference>
<evidence type="ECO:0000256" key="1">
    <source>
        <dbReference type="ARBA" id="ARBA00022737"/>
    </source>
</evidence>
<reference evidence="3 4" key="1">
    <citation type="journal article" date="2016" name="Genome Announc.">
        <title>Draft Genome Sequence of Criibacterium bergeronii gen. nov., sp. nov., Strain CCRI-22567T, Isolated from a Vaginal Sample from a Woman with Bacterial Vaginosis.</title>
        <authorList>
            <person name="Maheux A.F."/>
            <person name="Berube E."/>
            <person name="Boudreau D.K."/>
            <person name="Raymond F."/>
            <person name="Corbeil J."/>
            <person name="Roy P.H."/>
            <person name="Boissinot M."/>
            <person name="Omar R.F."/>
        </authorList>
    </citation>
    <scope>NUCLEOTIDE SEQUENCE [LARGE SCALE GENOMIC DNA]</scope>
    <source>
        <strain evidence="3 4">CCRI-22567</strain>
    </source>
</reference>
<comment type="caution">
    <text evidence="3">The sequence shown here is derived from an EMBL/GenBank/DDBJ whole genome shotgun (WGS) entry which is preliminary data.</text>
</comment>
<dbReference type="Gene3D" id="1.20.58.1950">
    <property type="match status" value="1"/>
</dbReference>
<dbReference type="GO" id="GO:0006355">
    <property type="term" value="P:regulation of DNA-templated transcription"/>
    <property type="evidence" value="ECO:0007669"/>
    <property type="project" value="InterPro"/>
</dbReference>
<dbReference type="EMBL" id="MBEW02000004">
    <property type="protein sequence ID" value="RDY21823.1"/>
    <property type="molecule type" value="Genomic_DNA"/>
</dbReference>
<dbReference type="InterPro" id="IPR011608">
    <property type="entry name" value="PRD"/>
</dbReference>
<keyword evidence="1" id="KW-0677">Repeat</keyword>
<protein>
    <submittedName>
        <fullName evidence="3">PRD domain-containing protein</fullName>
    </submittedName>
</protein>
<dbReference type="STRING" id="1871336.BBG48_02890"/>
<dbReference type="Pfam" id="PF03123">
    <property type="entry name" value="CAT_RBD"/>
    <property type="match status" value="1"/>
</dbReference>
<feature type="domain" description="PRD" evidence="2">
    <location>
        <begin position="176"/>
        <end position="279"/>
    </location>
</feature>
<dbReference type="Pfam" id="PF00874">
    <property type="entry name" value="PRD"/>
    <property type="match status" value="2"/>
</dbReference>
<dbReference type="Gene3D" id="1.20.890.100">
    <property type="match status" value="1"/>
</dbReference>
<dbReference type="Gene3D" id="1.10.1790.10">
    <property type="entry name" value="PRD domain"/>
    <property type="match status" value="1"/>
</dbReference>
<proteinExistence type="predicted"/>
<evidence type="ECO:0000313" key="4">
    <source>
        <dbReference type="Proteomes" id="UP000093352"/>
    </source>
</evidence>
<dbReference type="AlphaFoldDB" id="A0A371IMV3"/>
<dbReference type="RefSeq" id="WP_068912649.1">
    <property type="nucleotide sequence ID" value="NZ_MBEW02000004.1"/>
</dbReference>
<dbReference type="SUPFAM" id="SSF50151">
    <property type="entry name" value="SacY-like RNA-binding domain"/>
    <property type="match status" value="1"/>
</dbReference>
<name>A0A371IMV3_9FIRM</name>
<sequence length="279" mass="32532">MNVYVIKKALNNNIVLCSDEKNENEFIVLGKGIGFNKKPNETVEEDKVEKIYFNKNTEHINQYQKLLPKCSDEIITVVEEVIDMIEKKFNTDYDEYIHIALLDHLNFSVYRYENNINISNIFLEEINVMYDKIYDFSKTLLTYINKRLNVNLPETEIAFITLHIHSALNKQSSQKSVAYAQIINQSINYIEQELNFKIKDKSIEKIRLITHLKFALKRAEEKIQISDEVIGVLSQKYPVAHNIAKGIAKIVNDNYKIKIEKGEVSYLTIHIQNIINSVQ</sequence>
<dbReference type="PROSITE" id="PS51372">
    <property type="entry name" value="PRD_2"/>
    <property type="match status" value="2"/>
</dbReference>
<gene>
    <name evidence="3" type="ORF">BBG48_003055</name>
</gene>
<dbReference type="SUPFAM" id="SSF63520">
    <property type="entry name" value="PTS-regulatory domain, PRD"/>
    <property type="match status" value="2"/>
</dbReference>
<dbReference type="PANTHER" id="PTHR30185">
    <property type="entry name" value="CRYPTIC BETA-GLUCOSIDE BGL OPERON ANTITERMINATOR"/>
    <property type="match status" value="1"/>
</dbReference>
<accession>A0A371IMV3</accession>
<evidence type="ECO:0000313" key="3">
    <source>
        <dbReference type="EMBL" id="RDY21823.1"/>
    </source>
</evidence>
<dbReference type="InterPro" id="IPR004341">
    <property type="entry name" value="CAT_RNA-bd_dom"/>
</dbReference>
<keyword evidence="4" id="KW-1185">Reference proteome</keyword>
<organism evidence="3 4">
    <name type="scientific">Criibacterium bergeronii</name>
    <dbReference type="NCBI Taxonomy" id="1871336"/>
    <lineage>
        <taxon>Bacteria</taxon>
        <taxon>Bacillati</taxon>
        <taxon>Bacillota</taxon>
        <taxon>Clostridia</taxon>
        <taxon>Peptostreptococcales</taxon>
        <taxon>Filifactoraceae</taxon>
        <taxon>Criibacterium</taxon>
    </lineage>
</organism>
<dbReference type="InterPro" id="IPR036634">
    <property type="entry name" value="PRD_sf"/>
</dbReference>
<dbReference type="Gene3D" id="2.30.24.10">
    <property type="entry name" value="CAT RNA-binding domain"/>
    <property type="match status" value="1"/>
</dbReference>
<feature type="domain" description="PRD" evidence="2">
    <location>
        <begin position="69"/>
        <end position="174"/>
    </location>
</feature>
<evidence type="ECO:0000259" key="2">
    <source>
        <dbReference type="PROSITE" id="PS51372"/>
    </source>
</evidence>
<dbReference type="InterPro" id="IPR050661">
    <property type="entry name" value="BglG_antiterminators"/>
</dbReference>
<dbReference type="SMART" id="SM01061">
    <property type="entry name" value="CAT_RBD"/>
    <property type="match status" value="1"/>
</dbReference>
<dbReference type="Proteomes" id="UP000093352">
    <property type="component" value="Unassembled WGS sequence"/>
</dbReference>
<dbReference type="InterPro" id="IPR036650">
    <property type="entry name" value="CAT_RNA-bd_dom_sf"/>
</dbReference>
<dbReference type="GO" id="GO:0003723">
    <property type="term" value="F:RNA binding"/>
    <property type="evidence" value="ECO:0007669"/>
    <property type="project" value="InterPro"/>
</dbReference>